<evidence type="ECO:0000313" key="3">
    <source>
        <dbReference type="Proteomes" id="UP001176429"/>
    </source>
</evidence>
<reference evidence="2" key="1">
    <citation type="submission" date="2023-07" db="EMBL/GenBank/DDBJ databases">
        <authorList>
            <person name="Kim M.K."/>
        </authorList>
    </citation>
    <scope>NUCLEOTIDE SEQUENCE</scope>
    <source>
        <strain evidence="2">ASUV-10-1</strain>
    </source>
</reference>
<accession>A0ABT9BCC3</accession>
<dbReference type="Proteomes" id="UP001176429">
    <property type="component" value="Unassembled WGS sequence"/>
</dbReference>
<evidence type="ECO:0000313" key="2">
    <source>
        <dbReference type="EMBL" id="MDO7875916.1"/>
    </source>
</evidence>
<sequence length="130" mass="14605">MASNLDYLSPSLQPLEEKAQAYVDAEAALRLAEINLHNEPARQNQEAQAATQFEQRPPAGSFDQPHDELIQRLQNARDELHALHTELLALLPARDEWVKINLGYGPSRIGAWHVPATADTAEHYQVRVVH</sequence>
<name>A0ABT9BCC3_9BACT</name>
<dbReference type="RefSeq" id="WP_305007243.1">
    <property type="nucleotide sequence ID" value="NZ_JAUQSY010000009.1"/>
</dbReference>
<organism evidence="2 3">
    <name type="scientific">Hymenobacter aranciens</name>
    <dbReference type="NCBI Taxonomy" id="3063996"/>
    <lineage>
        <taxon>Bacteria</taxon>
        <taxon>Pseudomonadati</taxon>
        <taxon>Bacteroidota</taxon>
        <taxon>Cytophagia</taxon>
        <taxon>Cytophagales</taxon>
        <taxon>Hymenobacteraceae</taxon>
        <taxon>Hymenobacter</taxon>
    </lineage>
</organism>
<comment type="caution">
    <text evidence="2">The sequence shown here is derived from an EMBL/GenBank/DDBJ whole genome shotgun (WGS) entry which is preliminary data.</text>
</comment>
<feature type="compositionally biased region" description="Polar residues" evidence="1">
    <location>
        <begin position="41"/>
        <end position="54"/>
    </location>
</feature>
<feature type="region of interest" description="Disordered" evidence="1">
    <location>
        <begin position="36"/>
        <end position="65"/>
    </location>
</feature>
<dbReference type="EMBL" id="JAUQSY010000009">
    <property type="protein sequence ID" value="MDO7875916.1"/>
    <property type="molecule type" value="Genomic_DNA"/>
</dbReference>
<evidence type="ECO:0000256" key="1">
    <source>
        <dbReference type="SAM" id="MobiDB-lite"/>
    </source>
</evidence>
<protein>
    <submittedName>
        <fullName evidence="2">Uncharacterized protein</fullName>
    </submittedName>
</protein>
<keyword evidence="3" id="KW-1185">Reference proteome</keyword>
<gene>
    <name evidence="2" type="ORF">Q5H93_14325</name>
</gene>
<proteinExistence type="predicted"/>